<name>R4PW22_9BACT</name>
<dbReference type="KEGG" id="saal:L336_0238"/>
<dbReference type="STRING" id="1332188.L336_0238"/>
<dbReference type="Proteomes" id="UP000013893">
    <property type="component" value="Chromosome"/>
</dbReference>
<organism evidence="3 4">
    <name type="scientific">Candidatus Saccharimonas aalborgensis</name>
    <dbReference type="NCBI Taxonomy" id="1332188"/>
    <lineage>
        <taxon>Bacteria</taxon>
        <taxon>Candidatus Saccharimonadota</taxon>
        <taxon>Candidatus Saccharimonadia</taxon>
        <taxon>Candidatus Saccharimonadales</taxon>
        <taxon>Candidatus Saccharimonadaceae</taxon>
        <taxon>Candidatus Saccharimonas</taxon>
    </lineage>
</organism>
<keyword evidence="1" id="KW-1133">Transmembrane helix</keyword>
<keyword evidence="1" id="KW-0472">Membrane</keyword>
<feature type="transmembrane region" description="Helical" evidence="1">
    <location>
        <begin position="772"/>
        <end position="789"/>
    </location>
</feature>
<feature type="chain" id="PRO_5004377624" evidence="2">
    <location>
        <begin position="29"/>
        <end position="799"/>
    </location>
</feature>
<protein>
    <submittedName>
        <fullName evidence="3">Uncharacterized protein</fullName>
    </submittedName>
</protein>
<dbReference type="EMBL" id="CP005957">
    <property type="protein sequence ID" value="AGL61947.1"/>
    <property type="molecule type" value="Genomic_DNA"/>
</dbReference>
<feature type="signal peptide" evidence="2">
    <location>
        <begin position="1"/>
        <end position="28"/>
    </location>
</feature>
<gene>
    <name evidence="3" type="ORF">L336_0238</name>
</gene>
<evidence type="ECO:0000313" key="3">
    <source>
        <dbReference type="EMBL" id="AGL61947.1"/>
    </source>
</evidence>
<reference evidence="3 4" key="1">
    <citation type="journal article" date="2013" name="Nat. Biotechnol.">
        <title>Genome sequences of rare, uncultured bacteria obtained by differential coverage binning of multiple metagenomes.</title>
        <authorList>
            <person name="Albertsen M."/>
            <person name="Hugenholtz P."/>
            <person name="Skarshewski A."/>
            <person name="Nielsen K.L."/>
            <person name="Tyson G.W."/>
            <person name="Nielsen P.H."/>
        </authorList>
    </citation>
    <scope>NUCLEOTIDE SEQUENCE [LARGE SCALE GENOMIC DNA]</scope>
    <source>
        <strain evidence="3">TM71</strain>
    </source>
</reference>
<proteinExistence type="predicted"/>
<keyword evidence="1" id="KW-0812">Transmembrane</keyword>
<accession>R4PW22</accession>
<dbReference type="HOGENOM" id="CLU_351868_0_0_0"/>
<keyword evidence="2" id="KW-0732">Signal</keyword>
<dbReference type="AlphaFoldDB" id="R4PW22"/>
<evidence type="ECO:0000256" key="2">
    <source>
        <dbReference type="SAM" id="SignalP"/>
    </source>
</evidence>
<evidence type="ECO:0000313" key="4">
    <source>
        <dbReference type="Proteomes" id="UP000013893"/>
    </source>
</evidence>
<sequence>MTMQTIKRVVLSLVIAAAPFFVVSPVSAAVDTCTWTGAVDNTWSNGGNWTGCDNAGVPENGDALTFPEVANNKSMNNDLVGLSVTGLSFTGTGYTVGGNAFSISTVTALDATESVTINADITYTAFNASITPSAGKTVTINGVSNFTLGGGEVNIGGSGRSGTVDFYGNITGTAAQLVAVSGATAVVRGAANTYTAATVGAESNAHFVCRSLTCFGDNANDIYSGGGVVELHTTGTYVNNIQTSVVTPDTSSIWAYDDVTLNGAITVNDGLYFGQGTNGKTLAVDGDVNLAAEDLQISGMSRAANVVINGVVSGNHSIFVYSSTLTLAGTNTYTGATYATSNNATIEVTNQSGLGTSGAGTQIGDGDSLEFNFASAQTVSEPLYVMGTGVSGTGAVVQTGASTTLSGAIALAGDTTFGVDSNALFSAFMLSGVISGTGNITVTTSPTTVVANSSIQFTGASPNTYTGKLTVQGVRFYPSKAASVVAVTGDMDVLASASKPSTVETAFSESIADTSHVHLVKDGSNKASLSIGSSATETIGYVTGDGELSVGANGAAVVLTSNADYTFSGTVSKFSNFPAGDSFVVKKGTGTATLTGGLDTSYIAGVAPVFGAQEGSLILNGVFTEAGTQVLSGATLKGTGTVGAVTVDNGGAVSVGNSPGCMTFGSLTLNSGSTYTQEISGTTACTQYDQATVTGAAVLGNATLATTLSTNPADGTVFTILTAASVSGTFNGLPDGATVNVNGVTLRINYTATSVTLTKVGGNLAPTGSSTAIYGLLGLCMVLLSTLALRRYRFNNHTN</sequence>
<keyword evidence="4" id="KW-1185">Reference proteome</keyword>
<evidence type="ECO:0000256" key="1">
    <source>
        <dbReference type="SAM" id="Phobius"/>
    </source>
</evidence>